<gene>
    <name evidence="3" type="ORF">AMORRO_LOCUS744</name>
</gene>
<dbReference type="SUPFAM" id="SSF47095">
    <property type="entry name" value="HMG-box"/>
    <property type="match status" value="1"/>
</dbReference>
<dbReference type="Gene3D" id="1.10.30.10">
    <property type="entry name" value="High mobility group box domain"/>
    <property type="match status" value="1"/>
</dbReference>
<evidence type="ECO:0000256" key="1">
    <source>
        <dbReference type="SAM" id="MobiDB-lite"/>
    </source>
</evidence>
<protein>
    <submittedName>
        <fullName evidence="3">359_t:CDS:1</fullName>
    </submittedName>
</protein>
<reference evidence="3" key="1">
    <citation type="submission" date="2021-06" db="EMBL/GenBank/DDBJ databases">
        <authorList>
            <person name="Kallberg Y."/>
            <person name="Tangrot J."/>
            <person name="Rosling A."/>
        </authorList>
    </citation>
    <scope>NUCLEOTIDE SEQUENCE</scope>
    <source>
        <strain evidence="3">CL551</strain>
    </source>
</reference>
<feature type="region of interest" description="Disordered" evidence="1">
    <location>
        <begin position="180"/>
        <end position="212"/>
    </location>
</feature>
<dbReference type="InterPro" id="IPR009071">
    <property type="entry name" value="HMG_box_dom"/>
</dbReference>
<sequence>MNKRINNTIRNKDNNPIIRPEFPPKIKPKDLVISPEDGASKPPRSPNAFIIYRKNFVEAAKTGGYHLPMTTVSSMASKSWENESEEVRSYYKKLAKDAYNYRSEMYPKLERRKKRKRWNIVSFQPPTNEISRESPSNAHSPSIAERSPEVNNEQISNQHFISPETGSFLLTPDRHYDLYTSTSFDPRETYPNSELSPISSNSSPDLSNNSTDSFDFANGLNFPFQGTLSPDSGVPNTDGLVNPEIPPINIYEYNQPLELNSQFLWQDPNLIPIYKDNDIYMNNLILLNTYDLMLKNSLGISSYPPEFINDNHDQSIYREMDSL</sequence>
<feature type="domain" description="HMG box" evidence="2">
    <location>
        <begin position="41"/>
        <end position="111"/>
    </location>
</feature>
<dbReference type="Pfam" id="PF00505">
    <property type="entry name" value="HMG_box"/>
    <property type="match status" value="1"/>
</dbReference>
<dbReference type="SMART" id="SM00398">
    <property type="entry name" value="HMG"/>
    <property type="match status" value="1"/>
</dbReference>
<accession>A0A9N8V9R4</accession>
<keyword evidence="4" id="KW-1185">Reference proteome</keyword>
<dbReference type="InterPro" id="IPR036910">
    <property type="entry name" value="HMG_box_dom_sf"/>
</dbReference>
<feature type="compositionally biased region" description="Polar residues" evidence="1">
    <location>
        <begin position="121"/>
        <end position="140"/>
    </location>
</feature>
<comment type="caution">
    <text evidence="3">The sequence shown here is derived from an EMBL/GenBank/DDBJ whole genome shotgun (WGS) entry which is preliminary data.</text>
</comment>
<feature type="compositionally biased region" description="Low complexity" evidence="1">
    <location>
        <begin position="192"/>
        <end position="212"/>
    </location>
</feature>
<organism evidence="3 4">
    <name type="scientific">Acaulospora morrowiae</name>
    <dbReference type="NCBI Taxonomy" id="94023"/>
    <lineage>
        <taxon>Eukaryota</taxon>
        <taxon>Fungi</taxon>
        <taxon>Fungi incertae sedis</taxon>
        <taxon>Mucoromycota</taxon>
        <taxon>Glomeromycotina</taxon>
        <taxon>Glomeromycetes</taxon>
        <taxon>Diversisporales</taxon>
        <taxon>Acaulosporaceae</taxon>
        <taxon>Acaulospora</taxon>
    </lineage>
</organism>
<feature type="region of interest" description="Disordered" evidence="1">
    <location>
        <begin position="120"/>
        <end position="149"/>
    </location>
</feature>
<evidence type="ECO:0000313" key="4">
    <source>
        <dbReference type="Proteomes" id="UP000789342"/>
    </source>
</evidence>
<dbReference type="Proteomes" id="UP000789342">
    <property type="component" value="Unassembled WGS sequence"/>
</dbReference>
<name>A0A9N8V9R4_9GLOM</name>
<evidence type="ECO:0000313" key="3">
    <source>
        <dbReference type="EMBL" id="CAG8448046.1"/>
    </source>
</evidence>
<dbReference type="OrthoDB" id="6247875at2759"/>
<evidence type="ECO:0000259" key="2">
    <source>
        <dbReference type="SMART" id="SM00398"/>
    </source>
</evidence>
<proteinExistence type="predicted"/>
<dbReference type="AlphaFoldDB" id="A0A9N8V9R4"/>
<dbReference type="EMBL" id="CAJVPV010000236">
    <property type="protein sequence ID" value="CAG8448046.1"/>
    <property type="molecule type" value="Genomic_DNA"/>
</dbReference>